<organism evidence="2 3">
    <name type="scientific">Thioclava litoralis</name>
    <dbReference type="NCBI Taxonomy" id="3076557"/>
    <lineage>
        <taxon>Bacteria</taxon>
        <taxon>Pseudomonadati</taxon>
        <taxon>Pseudomonadota</taxon>
        <taxon>Alphaproteobacteria</taxon>
        <taxon>Rhodobacterales</taxon>
        <taxon>Paracoccaceae</taxon>
        <taxon>Thioclava</taxon>
    </lineage>
</organism>
<gene>
    <name evidence="2" type="ORF">RPE78_17720</name>
</gene>
<dbReference type="SUPFAM" id="SSF81901">
    <property type="entry name" value="HCP-like"/>
    <property type="match status" value="1"/>
</dbReference>
<dbReference type="InterPro" id="IPR011990">
    <property type="entry name" value="TPR-like_helical_dom_sf"/>
</dbReference>
<dbReference type="PROSITE" id="PS51257">
    <property type="entry name" value="PROKAR_LIPOPROTEIN"/>
    <property type="match status" value="1"/>
</dbReference>
<evidence type="ECO:0000256" key="1">
    <source>
        <dbReference type="SAM" id="SignalP"/>
    </source>
</evidence>
<feature type="chain" id="PRO_5046409561" evidence="1">
    <location>
        <begin position="25"/>
        <end position="187"/>
    </location>
</feature>
<protein>
    <submittedName>
        <fullName evidence="2">Sel1 repeat family protein</fullName>
    </submittedName>
</protein>
<keyword evidence="3" id="KW-1185">Reference proteome</keyword>
<feature type="signal peptide" evidence="1">
    <location>
        <begin position="1"/>
        <end position="24"/>
    </location>
</feature>
<dbReference type="Gene3D" id="1.25.40.10">
    <property type="entry name" value="Tetratricopeptide repeat domain"/>
    <property type="match status" value="1"/>
</dbReference>
<proteinExistence type="predicted"/>
<geneLocation type="plasmid" evidence="2 3">
    <name>unnamed2</name>
</geneLocation>
<dbReference type="RefSeq" id="WP_330629429.1">
    <property type="nucleotide sequence ID" value="NZ_CP135445.1"/>
</dbReference>
<name>A0ABZ1E3S8_9RHOB</name>
<dbReference type="Proteomes" id="UP001623290">
    <property type="component" value="Plasmid unnamed2"/>
</dbReference>
<accession>A0ABZ1E3S8</accession>
<reference evidence="2 3" key="1">
    <citation type="submission" date="2023-09" db="EMBL/GenBank/DDBJ databases">
        <title>Thioclava shenzhenensis sp. nov., a multidrug resistant bacteria-antagonizing species isolated from coastal seawater.</title>
        <authorList>
            <person name="Long M."/>
        </authorList>
    </citation>
    <scope>NUCLEOTIDE SEQUENCE [LARGE SCALE GENOMIC DNA]</scope>
    <source>
        <strain evidence="2 3">FTW29</strain>
        <plasmid evidence="2 3">unnamed2</plasmid>
    </source>
</reference>
<dbReference type="EMBL" id="CP135445">
    <property type="protein sequence ID" value="WRY35688.1"/>
    <property type="molecule type" value="Genomic_DNA"/>
</dbReference>
<keyword evidence="2" id="KW-0614">Plasmid</keyword>
<evidence type="ECO:0000313" key="3">
    <source>
        <dbReference type="Proteomes" id="UP001623290"/>
    </source>
</evidence>
<evidence type="ECO:0000313" key="2">
    <source>
        <dbReference type="EMBL" id="WRY35688.1"/>
    </source>
</evidence>
<sequence length="187" mass="19859">MMAGLHRGCLALLLGSFLACPALADALAEEPGGDLNPPEMSLDRVLRDTARGEVTMMNCASGYFMTKSGDHAAAREVFGLCAERGWTGAMTWMSALEDNGLGAVEDPAAAAEWDRRAAEAGDPVGQFNRGLDLLRGRGGVRDIAQGQAMIDRAARAGLPQAQELQGAHYDWRAVTPDADEARYLPQG</sequence>
<keyword evidence="1" id="KW-0732">Signal</keyword>